<organism evidence="1">
    <name type="scientific">viral metagenome</name>
    <dbReference type="NCBI Taxonomy" id="1070528"/>
    <lineage>
        <taxon>unclassified sequences</taxon>
        <taxon>metagenomes</taxon>
        <taxon>organismal metagenomes</taxon>
    </lineage>
</organism>
<protein>
    <submittedName>
        <fullName evidence="1">Uncharacterized protein</fullName>
    </submittedName>
</protein>
<proteinExistence type="predicted"/>
<sequence>MERRELVNITSKERHSVSFFEDDTIETVREQVATSANSHPDRMYILVSVKFPKDYYKSDPRTWTGLFHRLSYNGRTIEKSVFEEYQTNYRFPNTKVAFEPYTIEEWSEYPSKLKELFAPASTFAEYRILGVAELKSFIMPLNGESKFLSRIPAVEIPVPQNTTLLSSLYSVKNIDHFAYKIYDQEVEEAGVTYFYPLLRSITPATLSDESVNILHKNSKLVSDILSLKLPKDAQHNDIHILSTKFYIPWVDTDFGSAVRTRFEQMFYGLTVSQDVPYISLFTSNDEINRHKFFTEDAKTKKPYLDMQMWKSWSSTTKPRRNRPTLILYRGTSKNSFDRIAITSVDMTIITERPRTCTQTIDEIKADCEKWLHKFDAIIPFVDLKDIHLNRWELQDMMIHMTYNTPINELSLLRFNCISPIFAVKNKEQSEFTLLRTDHSNFGITSVEAKLVQMSQEGPLDVNTVAKEFSITNEHASTLIQDVFARREENNKLGDRLFRNYPKLTIGPKFVTIEYIKETELCTIYADFLRYILSNPDSKDLDSICPPRMQTIAAESAVISTKAIDEDAVITDAFADLLEDYYDMEAEEVPVEKPEEPTKKTSISVANQRTTVYNYFHDKLRSFDPDTFVEKSDYASKCDLKLQPVVFTPDDKKRLKSFEDGKYDAVSAAPKEKIMELDDPTGTLLCPEYWCMKDEIPLREDQLLSEDDTLKCPVCHGKLQTSTSLDAREYPLIKRITGANFPGLKDYQSPGNGKNMPCCYKKARTIKTDKSVEIKDKYYAFKDDKRLPEFRMAKLSTELIRMLGLLETYKSLDNQRISENSSGFFRVGLGHASTNLPTFLGLSQVIPSPRESVQTVLKCSFLRMWTKKSDTHSAEIYTKLKDHPNESTRKNLAELISGIDDAFHNKELSPIEDLEYSALALQCDVFRINIANNTVGCVLHSSMIKSSTRAIVALQRNEDIDILSKARRSKNKFTYQSNVFEDPPFRKFIPRLLGVMRTEACTTEIPNYTQALKVKKVLFGEDKYSVILDPYGRGQALYIPDKMVLPFNSSPIPDSEDTRLWGYEDVDRLPSFAETKELLKKAETITVGYKFEDGLYDSAGRRVEIVTTSGLRVPIKPEKVGTGQVADTIETVKEVGEDQLVFGESDKDMKGVSDNISYESEVFEFLMFQLSNDLQHADYKNLRDALRSHPPVRKTLEPLLRKWFDAIVRFVDVKSTTGFVSKIRTPCGQFAKKDCKGNLCGWDGKVCSIQVKKSVNEDKLFGRLFSSVFDNSKIRAVVLDGRTTPFFSTILYIQLPHEYIVTDKELPV</sequence>
<dbReference type="EMBL" id="MN740644">
    <property type="protein sequence ID" value="QHS79490.1"/>
    <property type="molecule type" value="Genomic_DNA"/>
</dbReference>
<accession>A0A6C0AJ54</accession>
<name>A0A6C0AJ54_9ZZZZ</name>
<evidence type="ECO:0000313" key="1">
    <source>
        <dbReference type="EMBL" id="QHS79490.1"/>
    </source>
</evidence>
<reference evidence="1" key="1">
    <citation type="journal article" date="2020" name="Nature">
        <title>Giant virus diversity and host interactions through global metagenomics.</title>
        <authorList>
            <person name="Schulz F."/>
            <person name="Roux S."/>
            <person name="Paez-Espino D."/>
            <person name="Jungbluth S."/>
            <person name="Walsh D.A."/>
            <person name="Denef V.J."/>
            <person name="McMahon K.D."/>
            <person name="Konstantinidis K.T."/>
            <person name="Eloe-Fadrosh E.A."/>
            <person name="Kyrpides N.C."/>
            <person name="Woyke T."/>
        </authorList>
    </citation>
    <scope>NUCLEOTIDE SEQUENCE</scope>
    <source>
        <strain evidence="1">GVMAG-S-1035237-23</strain>
    </source>
</reference>